<accession>A0AAQ3JP24</accession>
<proteinExistence type="predicted"/>
<sequence length="106" mass="11140">MGGILSKSGLSDETYIPASFFPTQYEPSLRSGFQGAEEGMTLAVDASPSTSSSSSTSIVIVSCGMFTPSPSLSSLLVHCFALNIEDCKQGGIVDDNWDIHNPFGTI</sequence>
<dbReference type="GO" id="GO:0016020">
    <property type="term" value="C:membrane"/>
    <property type="evidence" value="ECO:0007669"/>
    <property type="project" value="InterPro"/>
</dbReference>
<keyword evidence="3" id="KW-1185">Reference proteome</keyword>
<organism evidence="2 3">
    <name type="scientific">Canna indica</name>
    <name type="common">Indian-shot</name>
    <dbReference type="NCBI Taxonomy" id="4628"/>
    <lineage>
        <taxon>Eukaryota</taxon>
        <taxon>Viridiplantae</taxon>
        <taxon>Streptophyta</taxon>
        <taxon>Embryophyta</taxon>
        <taxon>Tracheophyta</taxon>
        <taxon>Spermatophyta</taxon>
        <taxon>Magnoliopsida</taxon>
        <taxon>Liliopsida</taxon>
        <taxon>Zingiberales</taxon>
        <taxon>Cannaceae</taxon>
        <taxon>Canna</taxon>
    </lineage>
</organism>
<evidence type="ECO:0000313" key="2">
    <source>
        <dbReference type="EMBL" id="WOK93237.1"/>
    </source>
</evidence>
<dbReference type="Pfam" id="PF08392">
    <property type="entry name" value="FAE1_CUT1_RppA"/>
    <property type="match status" value="1"/>
</dbReference>
<dbReference type="AlphaFoldDB" id="A0AAQ3JP24"/>
<feature type="domain" description="FAE" evidence="1">
    <location>
        <begin position="4"/>
        <end position="83"/>
    </location>
</feature>
<dbReference type="GO" id="GO:0006633">
    <property type="term" value="P:fatty acid biosynthetic process"/>
    <property type="evidence" value="ECO:0007669"/>
    <property type="project" value="InterPro"/>
</dbReference>
<dbReference type="GO" id="GO:0016747">
    <property type="term" value="F:acyltransferase activity, transferring groups other than amino-acyl groups"/>
    <property type="evidence" value="ECO:0007669"/>
    <property type="project" value="InterPro"/>
</dbReference>
<gene>
    <name evidence="2" type="ORF">Cni_G01932</name>
</gene>
<evidence type="ECO:0000259" key="1">
    <source>
        <dbReference type="Pfam" id="PF08392"/>
    </source>
</evidence>
<name>A0AAQ3JP24_9LILI</name>
<protein>
    <recommendedName>
        <fullName evidence="1">FAE domain-containing protein</fullName>
    </recommendedName>
</protein>
<dbReference type="EMBL" id="CP136890">
    <property type="protein sequence ID" value="WOK93237.1"/>
    <property type="molecule type" value="Genomic_DNA"/>
</dbReference>
<dbReference type="Proteomes" id="UP001327560">
    <property type="component" value="Chromosome 1"/>
</dbReference>
<reference evidence="2 3" key="1">
    <citation type="submission" date="2023-10" db="EMBL/GenBank/DDBJ databases">
        <title>Chromosome-scale genome assembly provides insights into flower coloration mechanisms of Canna indica.</title>
        <authorList>
            <person name="Li C."/>
        </authorList>
    </citation>
    <scope>NUCLEOTIDE SEQUENCE [LARGE SCALE GENOMIC DNA]</scope>
    <source>
        <tissue evidence="2">Flower</tissue>
    </source>
</reference>
<evidence type="ECO:0000313" key="3">
    <source>
        <dbReference type="Proteomes" id="UP001327560"/>
    </source>
</evidence>
<dbReference type="InterPro" id="IPR013601">
    <property type="entry name" value="FAE1_typ3_polyketide_synth"/>
</dbReference>